<keyword evidence="2" id="KW-0645">Protease</keyword>
<dbReference type="InterPro" id="IPR000246">
    <property type="entry name" value="Peptidase_T2"/>
</dbReference>
<dbReference type="CDD" id="cd04702">
    <property type="entry name" value="ASRGL1_like"/>
    <property type="match status" value="1"/>
</dbReference>
<reference evidence="10" key="1">
    <citation type="journal article" date="2023" name="Commun. Biol.">
        <title>Genome analysis of Parmales, the sister group of diatoms, reveals the evolutionary specialization of diatoms from phago-mixotrophs to photoautotrophs.</title>
        <authorList>
            <person name="Ban H."/>
            <person name="Sato S."/>
            <person name="Yoshikawa S."/>
            <person name="Yamada K."/>
            <person name="Nakamura Y."/>
            <person name="Ichinomiya M."/>
            <person name="Sato N."/>
            <person name="Blanc-Mathieu R."/>
            <person name="Endo H."/>
            <person name="Kuwata A."/>
            <person name="Ogata H."/>
        </authorList>
    </citation>
    <scope>NUCLEOTIDE SEQUENCE [LARGE SCALE GENOMIC DNA]</scope>
    <source>
        <strain evidence="10">NIES 3700</strain>
    </source>
</reference>
<keyword evidence="3" id="KW-0378">Hydrolase</keyword>
<dbReference type="GO" id="GO:0004067">
    <property type="term" value="F:asparaginase activity"/>
    <property type="evidence" value="ECO:0007669"/>
    <property type="project" value="UniProtKB-EC"/>
</dbReference>
<feature type="active site" description="Nucleophile" evidence="6">
    <location>
        <position position="186"/>
    </location>
</feature>
<dbReference type="Gene3D" id="3.60.20.30">
    <property type="entry name" value="(Glycosyl)asparaginase"/>
    <property type="match status" value="1"/>
</dbReference>
<dbReference type="SUPFAM" id="SSF56235">
    <property type="entry name" value="N-terminal nucleophile aminohydrolases (Ntn hydrolases)"/>
    <property type="match status" value="1"/>
</dbReference>
<feature type="binding site" evidence="7">
    <location>
        <begin position="237"/>
        <end position="240"/>
    </location>
    <ligand>
        <name>substrate</name>
    </ligand>
</feature>
<evidence type="ECO:0000256" key="8">
    <source>
        <dbReference type="PIRSR" id="PIRSR600246-3"/>
    </source>
</evidence>
<name>A0A9W6ZKF7_9STRA</name>
<organism evidence="9 10">
    <name type="scientific">Triparma laevis f. longispina</name>
    <dbReference type="NCBI Taxonomy" id="1714387"/>
    <lineage>
        <taxon>Eukaryota</taxon>
        <taxon>Sar</taxon>
        <taxon>Stramenopiles</taxon>
        <taxon>Ochrophyta</taxon>
        <taxon>Bolidophyceae</taxon>
        <taxon>Parmales</taxon>
        <taxon>Triparmaceae</taxon>
        <taxon>Triparma</taxon>
    </lineage>
</organism>
<dbReference type="GO" id="GO:0005737">
    <property type="term" value="C:cytoplasm"/>
    <property type="evidence" value="ECO:0007669"/>
    <property type="project" value="TreeGrafter"/>
</dbReference>
<sequence>MPLTKNFPIAPPFIIIHGGAWDIPTSLMSLSVTGVQKAASLGLQKLLSNGTSLDAVEAAVQYLESDAVFDAGYGSALTREGKVEMDAIICSGISENHGAVACLTSCKSAVKVARKVMEESEHTMFVGKGADKFGIEKCPEDVVAGEEELISSYAKEHWERFQDYAGPVNELFNKSGEDVQKHPGDTVGAVAVDKHGNFASATSTGGIPFCESGRVGDSPLPGCGADADNEVGACSTTGHGESLSRVKASRRVLEKMENGASPGLAAEEVLGRMLKVTGGRGGIIVAKANGGGVGFSFSTVKMPWAVGCEEWGEKIESGILPEWEDDEEK</sequence>
<dbReference type="Pfam" id="PF01112">
    <property type="entry name" value="Asparaginase_2"/>
    <property type="match status" value="1"/>
</dbReference>
<dbReference type="PANTHER" id="PTHR10188:SF43">
    <property type="entry name" value="ASPARAGINASE (EUROFUNG)"/>
    <property type="match status" value="1"/>
</dbReference>
<dbReference type="Proteomes" id="UP001165122">
    <property type="component" value="Unassembled WGS sequence"/>
</dbReference>
<keyword evidence="4" id="KW-0068">Autocatalytic cleavage</keyword>
<evidence type="ECO:0000256" key="3">
    <source>
        <dbReference type="ARBA" id="ARBA00022801"/>
    </source>
</evidence>
<proteinExistence type="predicted"/>
<dbReference type="PANTHER" id="PTHR10188">
    <property type="entry name" value="L-ASPARAGINASE"/>
    <property type="match status" value="1"/>
</dbReference>
<evidence type="ECO:0000256" key="5">
    <source>
        <dbReference type="ARBA" id="ARBA00049366"/>
    </source>
</evidence>
<dbReference type="FunFam" id="3.60.20.30:FF:000001">
    <property type="entry name" value="Isoaspartyl peptidase/L-asparaginase"/>
    <property type="match status" value="1"/>
</dbReference>
<accession>A0A9W6ZKF7</accession>
<evidence type="ECO:0000256" key="4">
    <source>
        <dbReference type="ARBA" id="ARBA00022813"/>
    </source>
</evidence>
<dbReference type="InterPro" id="IPR029055">
    <property type="entry name" value="Ntn_hydrolases_N"/>
</dbReference>
<dbReference type="AlphaFoldDB" id="A0A9W6ZKF7"/>
<feature type="binding site" evidence="7">
    <location>
        <begin position="214"/>
        <end position="217"/>
    </location>
    <ligand>
        <name>substrate</name>
    </ligand>
</feature>
<dbReference type="GO" id="GO:0008798">
    <property type="term" value="F:beta-aspartyl-peptidase activity"/>
    <property type="evidence" value="ECO:0007669"/>
    <property type="project" value="UniProtKB-EC"/>
</dbReference>
<dbReference type="GO" id="GO:0033345">
    <property type="term" value="P:L-asparagine catabolic process via L-aspartate"/>
    <property type="evidence" value="ECO:0007669"/>
    <property type="project" value="TreeGrafter"/>
</dbReference>
<evidence type="ECO:0000256" key="6">
    <source>
        <dbReference type="PIRSR" id="PIRSR600246-1"/>
    </source>
</evidence>
<evidence type="ECO:0008006" key="11">
    <source>
        <dbReference type="Google" id="ProtNLM"/>
    </source>
</evidence>
<evidence type="ECO:0000313" key="9">
    <source>
        <dbReference type="EMBL" id="GMH51900.1"/>
    </source>
</evidence>
<comment type="caution">
    <text evidence="9">The sequence shown here is derived from an EMBL/GenBank/DDBJ whole genome shotgun (WGS) entry which is preliminary data.</text>
</comment>
<dbReference type="EMBL" id="BRXW01000412">
    <property type="protein sequence ID" value="GMH51900.1"/>
    <property type="molecule type" value="Genomic_DNA"/>
</dbReference>
<dbReference type="OrthoDB" id="188713at2759"/>
<keyword evidence="10" id="KW-1185">Reference proteome</keyword>
<dbReference type="GO" id="GO:0006508">
    <property type="term" value="P:proteolysis"/>
    <property type="evidence" value="ECO:0007669"/>
    <property type="project" value="UniProtKB-KW"/>
</dbReference>
<protein>
    <recommendedName>
        <fullName evidence="11">Asparaginase</fullName>
    </recommendedName>
</protein>
<gene>
    <name evidence="9" type="ORF">TrLO_g14642</name>
</gene>
<dbReference type="InterPro" id="IPR033844">
    <property type="entry name" value="ASRGL1_meta"/>
</dbReference>
<evidence type="ECO:0000313" key="10">
    <source>
        <dbReference type="Proteomes" id="UP001165122"/>
    </source>
</evidence>
<comment type="catalytic activity">
    <reaction evidence="5">
        <text>L-asparagine + H2O = L-aspartate + NH4(+)</text>
        <dbReference type="Rhea" id="RHEA:21016"/>
        <dbReference type="ChEBI" id="CHEBI:15377"/>
        <dbReference type="ChEBI" id="CHEBI:28938"/>
        <dbReference type="ChEBI" id="CHEBI:29991"/>
        <dbReference type="ChEBI" id="CHEBI:58048"/>
        <dbReference type="EC" id="3.5.1.1"/>
    </reaction>
</comment>
<evidence type="ECO:0000256" key="7">
    <source>
        <dbReference type="PIRSR" id="PIRSR600246-2"/>
    </source>
</evidence>
<evidence type="ECO:0000256" key="2">
    <source>
        <dbReference type="ARBA" id="ARBA00022670"/>
    </source>
</evidence>
<feature type="site" description="Cleavage; by autolysis" evidence="8">
    <location>
        <begin position="185"/>
        <end position="186"/>
    </location>
</feature>
<evidence type="ECO:0000256" key="1">
    <source>
        <dbReference type="ARBA" id="ARBA00000306"/>
    </source>
</evidence>
<comment type="catalytic activity">
    <reaction evidence="1">
        <text>Cleavage of a beta-linked Asp residue from the N-terminus of a polypeptide.</text>
        <dbReference type="EC" id="3.4.19.5"/>
    </reaction>
</comment>